<protein>
    <submittedName>
        <fullName evidence="8">Uncharacterized protein</fullName>
    </submittedName>
</protein>
<sequence length="682" mass="75549">MACFIFPGRNLIILFVLLYFVLLFCCHASCVLVNVTRNGQDIFSYPGIFKGCSGFCQKRKSYLKQDLTKIGICICECRYDFGTFVTAELKCAKDKEIRHTKQTSLEFKLYKNEQPGGPLNISFHPVTIMFLPPKFYNEICDLNDIEELSDEHLWQWDSVKDLLLNYSIIEIDDDDIERRFTWLAMTYEGWMMLRLKWRVSLDRFVGRIMRINVTCENSKNTRQKKTGVMVFKVNGTFRVQDDTIPTSTVPAVSTTYYLTPTPSTEYSVFVYSTTSMILSTTMTSLPFIPMTSSPFIPMTSFSLQPMMSSSFKTMMSSLETITSSPLETMTSSPLETVTSSSQGGMTSSSISPSRSSFSVLTESVIYSSTLSSMALSSSSMTVVGPAKTSKSSSSAAVTGGVVGGLVVLLLIAVLLVYVLRKRRRILIREKQTDLGHINPNYPSLSNLQIMPALNNPLSDGVHVYENPQVVSDGTNRRSGVISIDSAAYDSCIVVDNPSANQKVKSVYDNIPESPENAYKALDPAKREPSAKYQSLIKNNEYSTVADSVSGAPIQEPLYSEVDRLPSPMPVRNGHGPRGPTPPPLTSRKSHTPVVAEPIYNELESSGNQAKGVTPKHNRNSAPPSLPPRQPHLPAVAEPIYNELENSGSHAQEHANDVTNELEESNESDGKNGPLYSELEEDK</sequence>
<evidence type="ECO:0000313" key="8">
    <source>
        <dbReference type="EMBL" id="CAB3988867.1"/>
    </source>
</evidence>
<feature type="signal peptide" evidence="7">
    <location>
        <begin position="1"/>
        <end position="28"/>
    </location>
</feature>
<dbReference type="GO" id="GO:0016020">
    <property type="term" value="C:membrane"/>
    <property type="evidence" value="ECO:0007669"/>
    <property type="project" value="UniProtKB-SubCell"/>
</dbReference>
<evidence type="ECO:0000256" key="6">
    <source>
        <dbReference type="SAM" id="Phobius"/>
    </source>
</evidence>
<gene>
    <name evidence="8" type="ORF">PACLA_8A028480</name>
</gene>
<evidence type="ECO:0000256" key="5">
    <source>
        <dbReference type="SAM" id="MobiDB-lite"/>
    </source>
</evidence>
<evidence type="ECO:0000313" key="9">
    <source>
        <dbReference type="Proteomes" id="UP001152795"/>
    </source>
</evidence>
<dbReference type="InterPro" id="IPR051694">
    <property type="entry name" value="Immunoregulatory_rcpt-like"/>
</dbReference>
<feature type="region of interest" description="Disordered" evidence="5">
    <location>
        <begin position="602"/>
        <end position="682"/>
    </location>
</feature>
<proteinExistence type="predicted"/>
<keyword evidence="4 6" id="KW-0472">Membrane</keyword>
<accession>A0A6S7GR39</accession>
<evidence type="ECO:0000256" key="3">
    <source>
        <dbReference type="ARBA" id="ARBA00022989"/>
    </source>
</evidence>
<evidence type="ECO:0000256" key="4">
    <source>
        <dbReference type="ARBA" id="ARBA00023136"/>
    </source>
</evidence>
<dbReference type="AlphaFoldDB" id="A0A6S7GR39"/>
<feature type="compositionally biased region" description="Low complexity" evidence="5">
    <location>
        <begin position="339"/>
        <end position="350"/>
    </location>
</feature>
<feature type="chain" id="PRO_5043456323" evidence="7">
    <location>
        <begin position="29"/>
        <end position="682"/>
    </location>
</feature>
<keyword evidence="3 6" id="KW-1133">Transmembrane helix</keyword>
<keyword evidence="7" id="KW-0732">Signal</keyword>
<keyword evidence="9" id="KW-1185">Reference proteome</keyword>
<dbReference type="Proteomes" id="UP001152795">
    <property type="component" value="Unassembled WGS sequence"/>
</dbReference>
<reference evidence="8" key="1">
    <citation type="submission" date="2020-04" db="EMBL/GenBank/DDBJ databases">
        <authorList>
            <person name="Alioto T."/>
            <person name="Alioto T."/>
            <person name="Gomez Garrido J."/>
        </authorList>
    </citation>
    <scope>NUCLEOTIDE SEQUENCE</scope>
    <source>
        <strain evidence="8">A484AB</strain>
    </source>
</reference>
<dbReference type="GO" id="GO:0071944">
    <property type="term" value="C:cell periphery"/>
    <property type="evidence" value="ECO:0007669"/>
    <property type="project" value="UniProtKB-ARBA"/>
</dbReference>
<feature type="compositionally biased region" description="Polar residues" evidence="5">
    <location>
        <begin position="329"/>
        <end position="338"/>
    </location>
</feature>
<evidence type="ECO:0000256" key="1">
    <source>
        <dbReference type="ARBA" id="ARBA00004167"/>
    </source>
</evidence>
<feature type="transmembrane region" description="Helical" evidence="6">
    <location>
        <begin position="395"/>
        <end position="419"/>
    </location>
</feature>
<dbReference type="PANTHER" id="PTHR15549">
    <property type="entry name" value="PAIRED IMMUNOGLOBULIN-LIKE TYPE 2 RECEPTOR"/>
    <property type="match status" value="1"/>
</dbReference>
<feature type="region of interest" description="Disordered" evidence="5">
    <location>
        <begin position="329"/>
        <end position="350"/>
    </location>
</feature>
<dbReference type="OrthoDB" id="5990217at2759"/>
<organism evidence="8 9">
    <name type="scientific">Paramuricea clavata</name>
    <name type="common">Red gorgonian</name>
    <name type="synonym">Violescent sea-whip</name>
    <dbReference type="NCBI Taxonomy" id="317549"/>
    <lineage>
        <taxon>Eukaryota</taxon>
        <taxon>Metazoa</taxon>
        <taxon>Cnidaria</taxon>
        <taxon>Anthozoa</taxon>
        <taxon>Octocorallia</taxon>
        <taxon>Malacalcyonacea</taxon>
        <taxon>Plexauridae</taxon>
        <taxon>Paramuricea</taxon>
    </lineage>
</organism>
<evidence type="ECO:0000256" key="2">
    <source>
        <dbReference type="ARBA" id="ARBA00022692"/>
    </source>
</evidence>
<comment type="caution">
    <text evidence="8">The sequence shown here is derived from an EMBL/GenBank/DDBJ whole genome shotgun (WGS) entry which is preliminary data.</text>
</comment>
<name>A0A6S7GR39_PARCT</name>
<keyword evidence="2 6" id="KW-0812">Transmembrane</keyword>
<feature type="region of interest" description="Disordered" evidence="5">
    <location>
        <begin position="562"/>
        <end position="590"/>
    </location>
</feature>
<evidence type="ECO:0000256" key="7">
    <source>
        <dbReference type="SAM" id="SignalP"/>
    </source>
</evidence>
<comment type="subcellular location">
    <subcellularLocation>
        <location evidence="1">Membrane</location>
        <topology evidence="1">Single-pass membrane protein</topology>
    </subcellularLocation>
</comment>
<dbReference type="EMBL" id="CACRXK020001397">
    <property type="protein sequence ID" value="CAB3988867.1"/>
    <property type="molecule type" value="Genomic_DNA"/>
</dbReference>
<dbReference type="PANTHER" id="PTHR15549:SF26">
    <property type="entry name" value="AXIAL BUDDING PATTERN PROTEIN 2-RELATED"/>
    <property type="match status" value="1"/>
</dbReference>